<feature type="coiled-coil region" evidence="1">
    <location>
        <begin position="304"/>
        <end position="331"/>
    </location>
</feature>
<comment type="caution">
    <text evidence="2">The sequence shown here is derived from an EMBL/GenBank/DDBJ whole genome shotgun (WGS) entry which is preliminary data.</text>
</comment>
<evidence type="ECO:0000313" key="2">
    <source>
        <dbReference type="EMBL" id="RSL46951.1"/>
    </source>
</evidence>
<evidence type="ECO:0000313" key="3">
    <source>
        <dbReference type="Proteomes" id="UP000288168"/>
    </source>
</evidence>
<organism evidence="2 3">
    <name type="scientific">Fusarium duplospermum</name>
    <dbReference type="NCBI Taxonomy" id="1325734"/>
    <lineage>
        <taxon>Eukaryota</taxon>
        <taxon>Fungi</taxon>
        <taxon>Dikarya</taxon>
        <taxon>Ascomycota</taxon>
        <taxon>Pezizomycotina</taxon>
        <taxon>Sordariomycetes</taxon>
        <taxon>Hypocreomycetidae</taxon>
        <taxon>Hypocreales</taxon>
        <taxon>Nectriaceae</taxon>
        <taxon>Fusarium</taxon>
        <taxon>Fusarium solani species complex</taxon>
    </lineage>
</organism>
<keyword evidence="3" id="KW-1185">Reference proteome</keyword>
<dbReference type="AlphaFoldDB" id="A0A428P1Q2"/>
<dbReference type="EMBL" id="NKCI01000227">
    <property type="protein sequence ID" value="RSL46951.1"/>
    <property type="molecule type" value="Genomic_DNA"/>
</dbReference>
<dbReference type="OrthoDB" id="5073953at2759"/>
<dbReference type="Proteomes" id="UP000288168">
    <property type="component" value="Unassembled WGS sequence"/>
</dbReference>
<accession>A0A428P1Q2</accession>
<reference evidence="2 3" key="1">
    <citation type="submission" date="2017-06" db="EMBL/GenBank/DDBJ databases">
        <title>Comparative genomic analysis of Ambrosia Fusariam Clade fungi.</title>
        <authorList>
            <person name="Stajich J.E."/>
            <person name="Carrillo J."/>
            <person name="Kijimoto T."/>
            <person name="Eskalen A."/>
            <person name="O'Donnell K."/>
            <person name="Kasson M."/>
        </authorList>
    </citation>
    <scope>NUCLEOTIDE SEQUENCE [LARGE SCALE GENOMIC DNA]</scope>
    <source>
        <strain evidence="2 3">NRRL62584</strain>
    </source>
</reference>
<evidence type="ECO:0000256" key="1">
    <source>
        <dbReference type="SAM" id="Coils"/>
    </source>
</evidence>
<gene>
    <name evidence="2" type="ORF">CEP54_013624</name>
</gene>
<sequence length="364" mass="39290">MPQSGHNSNSASPSLSPVHASSVIADHPQHICGVPVGEYSRKGRRGLQICHSCKGRIVIELFSLVAPKDIPTAGKISTAAVQTLADGTFLSLFEGELWKRCGLDFPGLAHLRPTWGKLVVHIAKELAANVKNEEGAMALLPTALTVWDVDETAAYKWWKQGNTQRAKHKMGGAGASVKSEVTYQPSIKTNVLDSSVLPALSAGLGLEKTQHQETQPTAASSTHQNLSVNKIVSSAPETSAQTTTNVTSQPAPDLDVIEKRIHGLVQRHNSVQEATTKAINCEEFKRRAEVNLAATAAHLEGARQTGSQEEIEGLEKAIKQAGEEAVCALEAYKQAVAEMTEKQKEFWEEQDKLGAEISKEGRRN</sequence>
<proteinExistence type="predicted"/>
<protein>
    <submittedName>
        <fullName evidence="2">Uncharacterized protein</fullName>
    </submittedName>
</protein>
<keyword evidence="1" id="KW-0175">Coiled coil</keyword>
<name>A0A428P1Q2_9HYPO</name>